<name>A0A8H5BEW0_9AGAR</name>
<dbReference type="AlphaFoldDB" id="A0A8H5BEW0"/>
<proteinExistence type="predicted"/>
<comment type="caution">
    <text evidence="1">The sequence shown here is derived from an EMBL/GenBank/DDBJ whole genome shotgun (WGS) entry which is preliminary data.</text>
</comment>
<evidence type="ECO:0000313" key="1">
    <source>
        <dbReference type="EMBL" id="KAF5320917.1"/>
    </source>
</evidence>
<protein>
    <submittedName>
        <fullName evidence="1">Uncharacterized protein</fullName>
    </submittedName>
</protein>
<evidence type="ECO:0000313" key="2">
    <source>
        <dbReference type="Proteomes" id="UP000567179"/>
    </source>
</evidence>
<organism evidence="1 2">
    <name type="scientific">Psilocybe cf. subviscida</name>
    <dbReference type="NCBI Taxonomy" id="2480587"/>
    <lineage>
        <taxon>Eukaryota</taxon>
        <taxon>Fungi</taxon>
        <taxon>Dikarya</taxon>
        <taxon>Basidiomycota</taxon>
        <taxon>Agaricomycotina</taxon>
        <taxon>Agaricomycetes</taxon>
        <taxon>Agaricomycetidae</taxon>
        <taxon>Agaricales</taxon>
        <taxon>Agaricineae</taxon>
        <taxon>Strophariaceae</taxon>
        <taxon>Psilocybe</taxon>
    </lineage>
</organism>
<sequence>MQQTFEFSLSCIDRNAKDLQGGPLLLRTVGLTHPLLKAVAASPTDLEDALVLLAGTAAAATAMDEPDIGPATPVLCKRREISLSDKLVTARNLYTIKYKATLGSRKLKLKLWEGYANTLKAAKAPPPTAVEIAAWGFELEDDVPA</sequence>
<dbReference type="EMBL" id="JAACJJ010000028">
    <property type="protein sequence ID" value="KAF5320917.1"/>
    <property type="molecule type" value="Genomic_DNA"/>
</dbReference>
<reference evidence="1 2" key="1">
    <citation type="journal article" date="2020" name="ISME J.">
        <title>Uncovering the hidden diversity of litter-decomposition mechanisms in mushroom-forming fungi.</title>
        <authorList>
            <person name="Floudas D."/>
            <person name="Bentzer J."/>
            <person name="Ahren D."/>
            <person name="Johansson T."/>
            <person name="Persson P."/>
            <person name="Tunlid A."/>
        </authorList>
    </citation>
    <scope>NUCLEOTIDE SEQUENCE [LARGE SCALE GENOMIC DNA]</scope>
    <source>
        <strain evidence="1 2">CBS 101986</strain>
    </source>
</reference>
<accession>A0A8H5BEW0</accession>
<keyword evidence="2" id="KW-1185">Reference proteome</keyword>
<gene>
    <name evidence="1" type="ORF">D9619_002143</name>
</gene>
<dbReference type="Proteomes" id="UP000567179">
    <property type="component" value="Unassembled WGS sequence"/>
</dbReference>